<dbReference type="Gene3D" id="1.20.140.10">
    <property type="entry name" value="Butyryl-CoA Dehydrogenase, subunit A, domain 3"/>
    <property type="match status" value="1"/>
</dbReference>
<dbReference type="GO" id="GO:0050660">
    <property type="term" value="F:flavin adenine dinucleotide binding"/>
    <property type="evidence" value="ECO:0007669"/>
    <property type="project" value="InterPro"/>
</dbReference>
<gene>
    <name evidence="10" type="primary">acdA_6</name>
    <name evidence="10" type="ORF">DSM112329_04240</name>
</gene>
<feature type="domain" description="Acyl-CoA oxidase/dehydrogenase middle" evidence="8">
    <location>
        <begin position="132"/>
        <end position="226"/>
    </location>
</feature>
<organism evidence="10">
    <name type="scientific">Paraconexibacter sp. AEG42_29</name>
    <dbReference type="NCBI Taxonomy" id="2997339"/>
    <lineage>
        <taxon>Bacteria</taxon>
        <taxon>Bacillati</taxon>
        <taxon>Actinomycetota</taxon>
        <taxon>Thermoleophilia</taxon>
        <taxon>Solirubrobacterales</taxon>
        <taxon>Paraconexibacteraceae</taxon>
        <taxon>Paraconexibacter</taxon>
    </lineage>
</organism>
<evidence type="ECO:0000256" key="1">
    <source>
        <dbReference type="ARBA" id="ARBA00001974"/>
    </source>
</evidence>
<name>A0AAU7B0B9_9ACTN</name>
<evidence type="ECO:0000256" key="2">
    <source>
        <dbReference type="ARBA" id="ARBA00009347"/>
    </source>
</evidence>
<reference evidence="10" key="1">
    <citation type="submission" date="2022-12" db="EMBL/GenBank/DDBJ databases">
        <title>Paraconexibacter alkalitolerans sp. nov. and Baekduia alba sp. nov., isolated from soil and emended description of the genera Paraconexibacter (Chun et al., 2020) and Baekduia (An et al., 2020).</title>
        <authorList>
            <person name="Vieira S."/>
            <person name="Huber K.J."/>
            <person name="Geppert A."/>
            <person name="Wolf J."/>
            <person name="Neumann-Schaal M."/>
            <person name="Muesken M."/>
            <person name="Overmann J."/>
        </authorList>
    </citation>
    <scope>NUCLEOTIDE SEQUENCE</scope>
    <source>
        <strain evidence="10">AEG42_29</strain>
    </source>
</reference>
<dbReference type="InterPro" id="IPR009100">
    <property type="entry name" value="AcylCoA_DH/oxidase_NM_dom_sf"/>
</dbReference>
<keyword evidence="5 6" id="KW-0560">Oxidoreductase</keyword>
<evidence type="ECO:0000259" key="7">
    <source>
        <dbReference type="Pfam" id="PF00441"/>
    </source>
</evidence>
<dbReference type="EMBL" id="CP114014">
    <property type="protein sequence ID" value="XAY07359.1"/>
    <property type="molecule type" value="Genomic_DNA"/>
</dbReference>
<accession>A0AAU7B0B9</accession>
<feature type="domain" description="Acyl-CoA dehydrogenase/oxidase N-terminal" evidence="9">
    <location>
        <begin position="18"/>
        <end position="127"/>
    </location>
</feature>
<dbReference type="InterPro" id="IPR046373">
    <property type="entry name" value="Acyl-CoA_Oxase/DH_mid-dom_sf"/>
</dbReference>
<sequence length="393" mass="42686">MTDQIVGQQDQLELDHSTKMMIETVRDFAKARVAPGVIERDREERFDRDLVKELGALDLLGGIVPSEYGGTGLSHVAFSALLQEMSRTDHLMGLVMSFPSGLAGSGLLNFGTEEQKQEYLPGLCSGDIMFSAAVTEPASGTGVADMQTICRRDGDEYVIDGAKTWISLIDVCDYVLTFATLDRSGGRNAVCAFLVPRDAPGLTLRPFKNKLGFRGVASGEVFLEEVRVPAANRVGEEGQGYGVAMSAVETGRLGVASRALGIAQDCLDRSVAYSRERLVSGQEIGRFQLVQSMIADMVIGLEGARAMTYDYALKRDAGDRARREASLAKMHASDVSMMAATHAVQIHGAFGTHEEYHVARHFRDAKVLQIVEGQNQLHRGMVAEYALGYRGGR</sequence>
<dbReference type="GO" id="GO:0003995">
    <property type="term" value="F:acyl-CoA dehydrogenase activity"/>
    <property type="evidence" value="ECO:0007669"/>
    <property type="project" value="TreeGrafter"/>
</dbReference>
<keyword evidence="4 6" id="KW-0274">FAD</keyword>
<comment type="similarity">
    <text evidence="2 6">Belongs to the acyl-CoA dehydrogenase family.</text>
</comment>
<dbReference type="InterPro" id="IPR037069">
    <property type="entry name" value="AcylCoA_DH/ox_N_sf"/>
</dbReference>
<dbReference type="InterPro" id="IPR013786">
    <property type="entry name" value="AcylCoA_DH/ox_N"/>
</dbReference>
<dbReference type="EC" id="1.3.99.-" evidence="10"/>
<dbReference type="Pfam" id="PF02770">
    <property type="entry name" value="Acyl-CoA_dh_M"/>
    <property type="match status" value="1"/>
</dbReference>
<dbReference type="InterPro" id="IPR036250">
    <property type="entry name" value="AcylCo_DH-like_C"/>
</dbReference>
<dbReference type="AlphaFoldDB" id="A0AAU7B0B9"/>
<evidence type="ECO:0000313" key="10">
    <source>
        <dbReference type="EMBL" id="XAY07359.1"/>
    </source>
</evidence>
<dbReference type="Pfam" id="PF00441">
    <property type="entry name" value="Acyl-CoA_dh_1"/>
    <property type="match status" value="1"/>
</dbReference>
<proteinExistence type="inferred from homology"/>
<dbReference type="InterPro" id="IPR006091">
    <property type="entry name" value="Acyl-CoA_Oxase/DH_mid-dom"/>
</dbReference>
<evidence type="ECO:0000256" key="6">
    <source>
        <dbReference type="RuleBase" id="RU362125"/>
    </source>
</evidence>
<feature type="domain" description="Acyl-CoA dehydrogenase/oxidase C-terminal" evidence="7">
    <location>
        <begin position="238"/>
        <end position="385"/>
    </location>
</feature>
<dbReference type="PIRSF" id="PIRSF016578">
    <property type="entry name" value="HsaA"/>
    <property type="match status" value="1"/>
</dbReference>
<evidence type="ECO:0000256" key="3">
    <source>
        <dbReference type="ARBA" id="ARBA00022630"/>
    </source>
</evidence>
<keyword evidence="3 6" id="KW-0285">Flavoprotein</keyword>
<evidence type="ECO:0000256" key="4">
    <source>
        <dbReference type="ARBA" id="ARBA00022827"/>
    </source>
</evidence>
<dbReference type="Gene3D" id="2.40.110.10">
    <property type="entry name" value="Butyryl-CoA Dehydrogenase, subunit A, domain 2"/>
    <property type="match status" value="1"/>
</dbReference>
<dbReference type="FunFam" id="1.10.540.10:FF:000002">
    <property type="entry name" value="Acyl-CoA dehydrogenase FadE19"/>
    <property type="match status" value="1"/>
</dbReference>
<dbReference type="InterPro" id="IPR009075">
    <property type="entry name" value="AcylCo_DH/oxidase_C"/>
</dbReference>
<evidence type="ECO:0000259" key="8">
    <source>
        <dbReference type="Pfam" id="PF02770"/>
    </source>
</evidence>
<dbReference type="Gene3D" id="1.10.540.10">
    <property type="entry name" value="Acyl-CoA dehydrogenase/oxidase, N-terminal domain"/>
    <property type="match status" value="1"/>
</dbReference>
<dbReference type="SUPFAM" id="SSF56645">
    <property type="entry name" value="Acyl-CoA dehydrogenase NM domain-like"/>
    <property type="match status" value="1"/>
</dbReference>
<evidence type="ECO:0000256" key="5">
    <source>
        <dbReference type="ARBA" id="ARBA00023002"/>
    </source>
</evidence>
<dbReference type="RefSeq" id="WP_354698556.1">
    <property type="nucleotide sequence ID" value="NZ_CP114014.1"/>
</dbReference>
<dbReference type="SUPFAM" id="SSF47203">
    <property type="entry name" value="Acyl-CoA dehydrogenase C-terminal domain-like"/>
    <property type="match status" value="1"/>
</dbReference>
<dbReference type="FunFam" id="1.20.140.10:FF:000004">
    <property type="entry name" value="Acyl-CoA dehydrogenase FadE25"/>
    <property type="match status" value="1"/>
</dbReference>
<protein>
    <submittedName>
        <fullName evidence="10">Acyl-CoA dehydrogenase</fullName>
        <ecNumber evidence="10">1.3.99.-</ecNumber>
    </submittedName>
</protein>
<comment type="cofactor">
    <cofactor evidence="1 6">
        <name>FAD</name>
        <dbReference type="ChEBI" id="CHEBI:57692"/>
    </cofactor>
</comment>
<dbReference type="KEGG" id="parq:DSM112329_04240"/>
<evidence type="ECO:0000259" key="9">
    <source>
        <dbReference type="Pfam" id="PF02771"/>
    </source>
</evidence>
<dbReference type="PANTHER" id="PTHR43884">
    <property type="entry name" value="ACYL-COA DEHYDROGENASE"/>
    <property type="match status" value="1"/>
</dbReference>
<dbReference type="PANTHER" id="PTHR43884:SF12">
    <property type="entry name" value="ISOVALERYL-COA DEHYDROGENASE, MITOCHONDRIAL-RELATED"/>
    <property type="match status" value="1"/>
</dbReference>
<dbReference type="Pfam" id="PF02771">
    <property type="entry name" value="Acyl-CoA_dh_N"/>
    <property type="match status" value="1"/>
</dbReference>